<reference evidence="1 2" key="1">
    <citation type="submission" date="2018-03" db="EMBL/GenBank/DDBJ databases">
        <title>Diversity of phytobeneficial traits revealed by whole-genome analysis of worldwide-isolated phenazine-producing Pseudomonas spp.</title>
        <authorList>
            <person name="Biessy A."/>
            <person name="Novinscak A."/>
            <person name="Blom J."/>
            <person name="Leger G."/>
            <person name="Thomashow L.S."/>
            <person name="Cazorla F.M."/>
            <person name="Josic D."/>
            <person name="Filion M."/>
        </authorList>
    </citation>
    <scope>NUCLEOTIDE SEQUENCE [LARGE SCALE GENOMIC DNA]</scope>
    <source>
        <strain evidence="1 2">30B</strain>
    </source>
</reference>
<accession>A0A3G7U7N9</accession>
<dbReference type="EMBL" id="CP027754">
    <property type="protein sequence ID" value="AZE55231.1"/>
    <property type="molecule type" value="Genomic_DNA"/>
</dbReference>
<sequence>MEGDLRIRRLSAPRLLCFGQSIEQLPLKSLKYLLGLLHLHELQHSGAVWLATSRRARRAM</sequence>
<organism evidence="1 2">
    <name type="scientific">Pseudomonas synxantha</name>
    <dbReference type="NCBI Taxonomy" id="47883"/>
    <lineage>
        <taxon>Bacteria</taxon>
        <taxon>Pseudomonadati</taxon>
        <taxon>Pseudomonadota</taxon>
        <taxon>Gammaproteobacteria</taxon>
        <taxon>Pseudomonadales</taxon>
        <taxon>Pseudomonadaceae</taxon>
        <taxon>Pseudomonas</taxon>
    </lineage>
</organism>
<protein>
    <submittedName>
        <fullName evidence="1">Uncharacterized protein</fullName>
    </submittedName>
</protein>
<name>A0A3G7U7N9_9PSED</name>
<dbReference type="Proteomes" id="UP000268696">
    <property type="component" value="Chromosome"/>
</dbReference>
<gene>
    <name evidence="1" type="ORF">C4K03_3076</name>
</gene>
<evidence type="ECO:0000313" key="2">
    <source>
        <dbReference type="Proteomes" id="UP000268696"/>
    </source>
</evidence>
<dbReference type="AlphaFoldDB" id="A0A3G7U7N9"/>
<evidence type="ECO:0000313" key="1">
    <source>
        <dbReference type="EMBL" id="AZE55231.1"/>
    </source>
</evidence>
<proteinExistence type="predicted"/>